<sequence length="206" mass="23401">MPENDHSQAEGDLPLETSRTTTEEQLRAVTLGEPQVLSGSIQIIGYDPAWPQFFEHEAERIRSALGKQVLLLEHVGSTSVPGLAAKPRIDILLALADSADEAAYAPALQAAGYVLSIREPDWYEHRMFKGANPDLNLHVFTLGCPEIERMLLFRNWLRSHPVDRQLYERTKWELARQNWKYMQNYADAKTAVVEEILARAQREIHG</sequence>
<dbReference type="RefSeq" id="WP_129887484.1">
    <property type="nucleotide sequence ID" value="NZ_CP035758.1"/>
</dbReference>
<dbReference type="KEGG" id="kbs:EPA93_11400"/>
<keyword evidence="3" id="KW-1185">Reference proteome</keyword>
<dbReference type="InterPro" id="IPR043519">
    <property type="entry name" value="NT_sf"/>
</dbReference>
<protein>
    <submittedName>
        <fullName evidence="2">GrpB family protein</fullName>
    </submittedName>
</protein>
<dbReference type="InterPro" id="IPR007344">
    <property type="entry name" value="GrpB/CoaE"/>
</dbReference>
<dbReference type="Gene3D" id="3.30.460.10">
    <property type="entry name" value="Beta Polymerase, domain 2"/>
    <property type="match status" value="1"/>
</dbReference>
<dbReference type="Pfam" id="PF04229">
    <property type="entry name" value="GrpB"/>
    <property type="match status" value="1"/>
</dbReference>
<dbReference type="SUPFAM" id="SSF81301">
    <property type="entry name" value="Nucleotidyltransferase"/>
    <property type="match status" value="1"/>
</dbReference>
<accession>A0A4P6JMV2</accession>
<feature type="region of interest" description="Disordered" evidence="1">
    <location>
        <begin position="1"/>
        <end position="20"/>
    </location>
</feature>
<dbReference type="PANTHER" id="PTHR34822:SF1">
    <property type="entry name" value="GRPB FAMILY PROTEIN"/>
    <property type="match status" value="1"/>
</dbReference>
<organism evidence="2 3">
    <name type="scientific">Ktedonosporobacter rubrisoli</name>
    <dbReference type="NCBI Taxonomy" id="2509675"/>
    <lineage>
        <taxon>Bacteria</taxon>
        <taxon>Bacillati</taxon>
        <taxon>Chloroflexota</taxon>
        <taxon>Ktedonobacteria</taxon>
        <taxon>Ktedonobacterales</taxon>
        <taxon>Ktedonosporobacteraceae</taxon>
        <taxon>Ktedonosporobacter</taxon>
    </lineage>
</organism>
<name>A0A4P6JMV2_KTERU</name>
<gene>
    <name evidence="2" type="ORF">EPA93_11400</name>
</gene>
<dbReference type="Proteomes" id="UP000290365">
    <property type="component" value="Chromosome"/>
</dbReference>
<dbReference type="AlphaFoldDB" id="A0A4P6JMV2"/>
<proteinExistence type="predicted"/>
<reference evidence="2 3" key="1">
    <citation type="submission" date="2019-01" db="EMBL/GenBank/DDBJ databases">
        <title>Ktedonosporobacter rubrisoli SCAWS-G2.</title>
        <authorList>
            <person name="Huang Y."/>
            <person name="Yan B."/>
        </authorList>
    </citation>
    <scope>NUCLEOTIDE SEQUENCE [LARGE SCALE GENOMIC DNA]</scope>
    <source>
        <strain evidence="2 3">SCAWS-G2</strain>
    </source>
</reference>
<evidence type="ECO:0000313" key="3">
    <source>
        <dbReference type="Proteomes" id="UP000290365"/>
    </source>
</evidence>
<dbReference type="PANTHER" id="PTHR34822">
    <property type="entry name" value="GRPB DOMAIN PROTEIN (AFU_ORTHOLOGUE AFUA_1G01530)"/>
    <property type="match status" value="1"/>
</dbReference>
<dbReference type="OrthoDB" id="9799092at2"/>
<evidence type="ECO:0000313" key="2">
    <source>
        <dbReference type="EMBL" id="QBD76574.1"/>
    </source>
</evidence>
<dbReference type="EMBL" id="CP035758">
    <property type="protein sequence ID" value="QBD76574.1"/>
    <property type="molecule type" value="Genomic_DNA"/>
</dbReference>
<evidence type="ECO:0000256" key="1">
    <source>
        <dbReference type="SAM" id="MobiDB-lite"/>
    </source>
</evidence>